<reference evidence="3 4" key="1">
    <citation type="submission" date="2018-08" db="EMBL/GenBank/DDBJ databases">
        <title>A genome reference for cultivated species of the human gut microbiota.</title>
        <authorList>
            <person name="Zou Y."/>
            <person name="Xue W."/>
            <person name="Luo G."/>
        </authorList>
    </citation>
    <scope>NUCLEOTIDE SEQUENCE [LARGE SCALE GENOMIC DNA]</scope>
    <source>
        <strain evidence="3 4">AF18-46</strain>
    </source>
</reference>
<dbReference type="SUPFAM" id="SSF111283">
    <property type="entry name" value="Putative modulator of DNA gyrase, PmbA/TldD"/>
    <property type="match status" value="1"/>
</dbReference>
<sequence>MKAPFSEYLNTLAPSLKQLVSKLGKDYDYVSVLSTDSKGFAIRISQQVKVISSSNLTTERGSVVRVYKDGLYSEYAFNHFDANSIEETYQKIKKELDAQLAVLKLTKTVVYNTKKLEDEPLTLFVEKECEQLPENTDIEKLVNDLNSYSLEAISKDEHVVDCMVIAQSTHVSKLFLTANRDLRQSYVYCEGVVAPIIVMDGKNEIGYQGLSALGGPEVFTQLKDKIDYAVTFAKEVLTADPIEPGEYDIITTPEVSGLIAHEAFGHGVEMDMFVKNRALGKDFINKRVGSDLVTMHEGALCADNVTSFAFDDEGTLAGDVVEIENGILRSGICDALSALRLGVKPTGNGKRQNYEHKVYTRMTNTLFDSGTDKLEDMIASVKHGYLLEGMSSGMEDPKHWGIQCILKLGREIKDGKLTGNVVGPVIMTGYVTEVLGNVSMLSGDRGVYGCGACGKGHKEWVKVSDGGPYLKTKGRLG</sequence>
<gene>
    <name evidence="3" type="ORF">DWX20_05765</name>
</gene>
<protein>
    <submittedName>
        <fullName evidence="3">TldD/PmbA family protein</fullName>
    </submittedName>
</protein>
<dbReference type="PANTHER" id="PTHR30624:SF4">
    <property type="entry name" value="METALLOPROTEASE TLDD"/>
    <property type="match status" value="1"/>
</dbReference>
<comment type="caution">
    <text evidence="3">The sequence shown here is derived from an EMBL/GenBank/DDBJ whole genome shotgun (WGS) entry which is preliminary data.</text>
</comment>
<dbReference type="AlphaFoldDB" id="A0A412PFT6"/>
<dbReference type="InterPro" id="IPR051463">
    <property type="entry name" value="Peptidase_U62_metallo"/>
</dbReference>
<accession>A0A412PFT6</accession>
<evidence type="ECO:0000313" key="4">
    <source>
        <dbReference type="Proteomes" id="UP000284731"/>
    </source>
</evidence>
<feature type="domain" description="Metalloprotease TldD/E C-terminal" evidence="2">
    <location>
        <begin position="244"/>
        <end position="471"/>
    </location>
</feature>
<name>A0A412PFT6_9FIRM</name>
<dbReference type="PANTHER" id="PTHR30624">
    <property type="entry name" value="UNCHARACTERIZED PROTEIN TLDD AND PMBA"/>
    <property type="match status" value="1"/>
</dbReference>
<organism evidence="3 4">
    <name type="scientific">Solobacterium moorei</name>
    <dbReference type="NCBI Taxonomy" id="102148"/>
    <lineage>
        <taxon>Bacteria</taxon>
        <taxon>Bacillati</taxon>
        <taxon>Bacillota</taxon>
        <taxon>Erysipelotrichia</taxon>
        <taxon>Erysipelotrichales</taxon>
        <taxon>Erysipelotrichaceae</taxon>
        <taxon>Solobacterium</taxon>
    </lineage>
</organism>
<dbReference type="EMBL" id="QRWX01000002">
    <property type="protein sequence ID" value="RGT56310.1"/>
    <property type="molecule type" value="Genomic_DNA"/>
</dbReference>
<dbReference type="InterPro" id="IPR045569">
    <property type="entry name" value="Metalloprtase-TldD/E_C"/>
</dbReference>
<evidence type="ECO:0000256" key="1">
    <source>
        <dbReference type="ARBA" id="ARBA00005836"/>
    </source>
</evidence>
<dbReference type="GO" id="GO:0006508">
    <property type="term" value="P:proteolysis"/>
    <property type="evidence" value="ECO:0007669"/>
    <property type="project" value="InterPro"/>
</dbReference>
<evidence type="ECO:0000313" key="3">
    <source>
        <dbReference type="EMBL" id="RGT56310.1"/>
    </source>
</evidence>
<dbReference type="Proteomes" id="UP000284731">
    <property type="component" value="Unassembled WGS sequence"/>
</dbReference>
<dbReference type="RefSeq" id="WP_118764812.1">
    <property type="nucleotide sequence ID" value="NZ_CABJCF010000002.1"/>
</dbReference>
<dbReference type="InterPro" id="IPR036059">
    <property type="entry name" value="TldD/PmbA_sf"/>
</dbReference>
<evidence type="ECO:0000259" key="2">
    <source>
        <dbReference type="Pfam" id="PF19289"/>
    </source>
</evidence>
<proteinExistence type="inferred from homology"/>
<comment type="similarity">
    <text evidence="1">Belongs to the peptidase U62 family.</text>
</comment>
<dbReference type="GO" id="GO:0008237">
    <property type="term" value="F:metallopeptidase activity"/>
    <property type="evidence" value="ECO:0007669"/>
    <property type="project" value="InterPro"/>
</dbReference>
<dbReference type="GO" id="GO:0005829">
    <property type="term" value="C:cytosol"/>
    <property type="evidence" value="ECO:0007669"/>
    <property type="project" value="TreeGrafter"/>
</dbReference>
<dbReference type="Pfam" id="PF19289">
    <property type="entry name" value="PmbA_TldD_3rd"/>
    <property type="match status" value="1"/>
</dbReference>